<dbReference type="PROSITE" id="PS51832">
    <property type="entry name" value="HD_GYP"/>
    <property type="match status" value="1"/>
</dbReference>
<evidence type="ECO:0000256" key="1">
    <source>
        <dbReference type="SAM" id="MobiDB-lite"/>
    </source>
</evidence>
<dbReference type="PANTHER" id="PTHR43155:SF2">
    <property type="entry name" value="CYCLIC DI-GMP PHOSPHODIESTERASE PA4108"/>
    <property type="match status" value="1"/>
</dbReference>
<dbReference type="InterPro" id="IPR037522">
    <property type="entry name" value="HD_GYP_dom"/>
</dbReference>
<dbReference type="HOGENOM" id="CLU_000445_92_1_6"/>
<dbReference type="EMBL" id="CP007031">
    <property type="protein sequence ID" value="AHF04435.1"/>
    <property type="molecule type" value="Genomic_DNA"/>
</dbReference>
<name>W0E0M7_MARPU</name>
<dbReference type="PANTHER" id="PTHR43155">
    <property type="entry name" value="CYCLIC DI-GMP PHOSPHODIESTERASE PA4108-RELATED"/>
    <property type="match status" value="1"/>
</dbReference>
<dbReference type="Gene3D" id="1.10.3210.10">
    <property type="entry name" value="Hypothetical protein af1432"/>
    <property type="match status" value="1"/>
</dbReference>
<dbReference type="InterPro" id="IPR003607">
    <property type="entry name" value="HD/PDEase_dom"/>
</dbReference>
<dbReference type="CDD" id="cd00077">
    <property type="entry name" value="HDc"/>
    <property type="match status" value="1"/>
</dbReference>
<dbReference type="eggNOG" id="COG2206">
    <property type="taxonomic scope" value="Bacteria"/>
</dbReference>
<dbReference type="KEGG" id="mpur:MARPU_11705"/>
<dbReference type="Proteomes" id="UP000005275">
    <property type="component" value="Chromosome"/>
</dbReference>
<organism evidence="3 4">
    <name type="scientific">Marichromatium purpuratum 984</name>
    <dbReference type="NCBI Taxonomy" id="765910"/>
    <lineage>
        <taxon>Bacteria</taxon>
        <taxon>Pseudomonadati</taxon>
        <taxon>Pseudomonadota</taxon>
        <taxon>Gammaproteobacteria</taxon>
        <taxon>Chromatiales</taxon>
        <taxon>Chromatiaceae</taxon>
        <taxon>Marichromatium</taxon>
    </lineage>
</organism>
<evidence type="ECO:0000313" key="3">
    <source>
        <dbReference type="EMBL" id="AHF04435.1"/>
    </source>
</evidence>
<dbReference type="AlphaFoldDB" id="W0E0M7"/>
<gene>
    <name evidence="3" type="ORF">MARPU_11705</name>
</gene>
<sequence length="426" mass="47985">MSENIKHKPRLRIGMFVHLDLPWMAHPFFTSSFKIRTRKQLETLLQLDLGRVRIDLARSDPEPEDLSADDEPEGDGDAEARDQLRADLEASLWEEKNARIRVLKERRKRLNLCAKRYRQSVALARKLMSHLRSAPAQAAEEADELVSQMVDDLTADHEATVQLVNLKSQDENTYHHAINVMALALVLGRKLKLDRENLRLLGLGALFHDLGLQRIPSQILHKKGDWNKPERALYEQHPRYGVEIARTIGTLPDAVIEVIGQHHEHLDGSGYPDGLSGKALGALTRIVSVVNRYDNLCNGTYSGRGLSPHQAVSSMYTKDRARYDPRVLTTLITNLGVYPPGTVVRLEDERVAVVISINPDDLLRPNVLVYSSEIPSDQALILDLSEEEGAIRESLHQSELTDDIIEYLNLSDKLSYYVQSGPAKGR</sequence>
<evidence type="ECO:0000259" key="2">
    <source>
        <dbReference type="PROSITE" id="PS51832"/>
    </source>
</evidence>
<dbReference type="InterPro" id="IPR021812">
    <property type="entry name" value="DUF3391"/>
</dbReference>
<keyword evidence="3" id="KW-0378">Hydrolase</keyword>
<dbReference type="SUPFAM" id="SSF109604">
    <property type="entry name" value="HD-domain/PDEase-like"/>
    <property type="match status" value="1"/>
</dbReference>
<feature type="region of interest" description="Disordered" evidence="1">
    <location>
        <begin position="58"/>
        <end position="78"/>
    </location>
</feature>
<dbReference type="STRING" id="765910.MARPU_11705"/>
<accession>W0E0M7</accession>
<proteinExistence type="predicted"/>
<dbReference type="SMART" id="SM00471">
    <property type="entry name" value="HDc"/>
    <property type="match status" value="1"/>
</dbReference>
<dbReference type="Pfam" id="PF11871">
    <property type="entry name" value="DUF3391"/>
    <property type="match status" value="1"/>
</dbReference>
<dbReference type="Pfam" id="PF13487">
    <property type="entry name" value="HD_5"/>
    <property type="match status" value="1"/>
</dbReference>
<reference evidence="3 4" key="1">
    <citation type="submission" date="2013-12" db="EMBL/GenBank/DDBJ databases">
        <authorList>
            <consortium name="DOE Joint Genome Institute"/>
            <person name="Bryant D.A."/>
            <person name="Huntemann M."/>
            <person name="Han J."/>
            <person name="Chen A."/>
            <person name="Kyrpides N."/>
            <person name="Mavromatis K."/>
            <person name="Markowitz V."/>
            <person name="Palaniappan K."/>
            <person name="Ivanova N."/>
            <person name="Schaumberg A."/>
            <person name="Pati A."/>
            <person name="Liolios K."/>
            <person name="Nordberg H.P."/>
            <person name="Cantor M.N."/>
            <person name="Hua S.X."/>
            <person name="Woyke T."/>
        </authorList>
    </citation>
    <scope>NUCLEOTIDE SEQUENCE [LARGE SCALE GENOMIC DNA]</scope>
    <source>
        <strain evidence="3 4">984</strain>
    </source>
</reference>
<feature type="compositionally biased region" description="Acidic residues" evidence="1">
    <location>
        <begin position="62"/>
        <end position="77"/>
    </location>
</feature>
<keyword evidence="4" id="KW-1185">Reference proteome</keyword>
<dbReference type="GO" id="GO:0008081">
    <property type="term" value="F:phosphoric diester hydrolase activity"/>
    <property type="evidence" value="ECO:0007669"/>
    <property type="project" value="UniProtKB-ARBA"/>
</dbReference>
<feature type="domain" description="HD-GYP" evidence="2">
    <location>
        <begin position="151"/>
        <end position="347"/>
    </location>
</feature>
<dbReference type="InterPro" id="IPR006675">
    <property type="entry name" value="HDIG_dom"/>
</dbReference>
<protein>
    <submittedName>
        <fullName evidence="3">Phosphohydrolase</fullName>
    </submittedName>
</protein>
<dbReference type="NCBIfam" id="TIGR00277">
    <property type="entry name" value="HDIG"/>
    <property type="match status" value="1"/>
</dbReference>
<evidence type="ECO:0000313" key="4">
    <source>
        <dbReference type="Proteomes" id="UP000005275"/>
    </source>
</evidence>